<proteinExistence type="predicted"/>
<reference evidence="1" key="1">
    <citation type="submission" date="2021-02" db="EMBL/GenBank/DDBJ databases">
        <authorList>
            <consortium name="DOE Joint Genome Institute"/>
            <person name="Ahrendt S."/>
            <person name="Looney B.P."/>
            <person name="Miyauchi S."/>
            <person name="Morin E."/>
            <person name="Drula E."/>
            <person name="Courty P.E."/>
            <person name="Chicoki N."/>
            <person name="Fauchery L."/>
            <person name="Kohler A."/>
            <person name="Kuo A."/>
            <person name="Labutti K."/>
            <person name="Pangilinan J."/>
            <person name="Lipzen A."/>
            <person name="Riley R."/>
            <person name="Andreopoulos W."/>
            <person name="He G."/>
            <person name="Johnson J."/>
            <person name="Barry K.W."/>
            <person name="Grigoriev I.V."/>
            <person name="Nagy L."/>
            <person name="Hibbett D."/>
            <person name="Henrissat B."/>
            <person name="Matheny P.B."/>
            <person name="Labbe J."/>
            <person name="Martin F."/>
        </authorList>
    </citation>
    <scope>NUCLEOTIDE SEQUENCE</scope>
    <source>
        <strain evidence="1">FP105234-sp</strain>
    </source>
</reference>
<accession>A0ACB8RLG7</accession>
<keyword evidence="2" id="KW-1185">Reference proteome</keyword>
<name>A0ACB8RLG7_9AGAM</name>
<comment type="caution">
    <text evidence="1">The sequence shown here is derived from an EMBL/GenBank/DDBJ whole genome shotgun (WGS) entry which is preliminary data.</text>
</comment>
<reference evidence="1" key="2">
    <citation type="journal article" date="2022" name="New Phytol.">
        <title>Evolutionary transition to the ectomycorrhizal habit in the genomes of a hyperdiverse lineage of mushroom-forming fungi.</title>
        <authorList>
            <person name="Looney B."/>
            <person name="Miyauchi S."/>
            <person name="Morin E."/>
            <person name="Drula E."/>
            <person name="Courty P.E."/>
            <person name="Kohler A."/>
            <person name="Kuo A."/>
            <person name="LaButti K."/>
            <person name="Pangilinan J."/>
            <person name="Lipzen A."/>
            <person name="Riley R."/>
            <person name="Andreopoulos W."/>
            <person name="He G."/>
            <person name="Johnson J."/>
            <person name="Nolan M."/>
            <person name="Tritt A."/>
            <person name="Barry K.W."/>
            <person name="Grigoriev I.V."/>
            <person name="Nagy L.G."/>
            <person name="Hibbett D."/>
            <person name="Henrissat B."/>
            <person name="Matheny P.B."/>
            <person name="Labbe J."/>
            <person name="Martin F.M."/>
        </authorList>
    </citation>
    <scope>NUCLEOTIDE SEQUENCE</scope>
    <source>
        <strain evidence="1">FP105234-sp</strain>
    </source>
</reference>
<dbReference type="Proteomes" id="UP000814033">
    <property type="component" value="Unassembled WGS sequence"/>
</dbReference>
<dbReference type="EMBL" id="MU275973">
    <property type="protein sequence ID" value="KAI0044732.1"/>
    <property type="molecule type" value="Genomic_DNA"/>
</dbReference>
<evidence type="ECO:0000313" key="1">
    <source>
        <dbReference type="EMBL" id="KAI0044732.1"/>
    </source>
</evidence>
<evidence type="ECO:0000313" key="2">
    <source>
        <dbReference type="Proteomes" id="UP000814033"/>
    </source>
</evidence>
<protein>
    <submittedName>
        <fullName evidence="1">Uncharacterized protein</fullName>
    </submittedName>
</protein>
<gene>
    <name evidence="1" type="ORF">FA95DRAFT_224046</name>
</gene>
<sequence>MYLCMCPDAYPHSMCPRDSLPQTLLKDLKPFLCATYSCKTRVCSTTIHALPLHIKNPYVRLPNSSTDDAAKLDGEDQDVGRLDRATCHPKAKLEIITWSSGSAERWEQCIQSSQTGRCASGICEVHFSPTRPRLAWPSNVRQASMPGALYLIEVWIERRRSHIFCPTKWYLCHTVV</sequence>
<organism evidence="1 2">
    <name type="scientific">Auriscalpium vulgare</name>
    <dbReference type="NCBI Taxonomy" id="40419"/>
    <lineage>
        <taxon>Eukaryota</taxon>
        <taxon>Fungi</taxon>
        <taxon>Dikarya</taxon>
        <taxon>Basidiomycota</taxon>
        <taxon>Agaricomycotina</taxon>
        <taxon>Agaricomycetes</taxon>
        <taxon>Russulales</taxon>
        <taxon>Auriscalpiaceae</taxon>
        <taxon>Auriscalpium</taxon>
    </lineage>
</organism>